<feature type="transmembrane region" description="Helical" evidence="1">
    <location>
        <begin position="20"/>
        <end position="40"/>
    </location>
</feature>
<accession>A0ABS5JWZ0</accession>
<evidence type="ECO:0000256" key="1">
    <source>
        <dbReference type="SAM" id="Phobius"/>
    </source>
</evidence>
<name>A0ABS5JWZ0_9BACT</name>
<dbReference type="Pfam" id="PF14358">
    <property type="entry name" value="DUF4405"/>
    <property type="match status" value="1"/>
</dbReference>
<proteinExistence type="predicted"/>
<evidence type="ECO:0000259" key="2">
    <source>
        <dbReference type="Pfam" id="PF14358"/>
    </source>
</evidence>
<keyword evidence="1" id="KW-0812">Transmembrane</keyword>
<feature type="domain" description="Flavinylation-associated cytochrome" evidence="2">
    <location>
        <begin position="16"/>
        <end position="88"/>
    </location>
</feature>
<keyword evidence="4" id="KW-1185">Reference proteome</keyword>
<sequence>MQTNEIRISKVKLNFIIDILMYLSMMIVVGIGFLMEYVLIPGSERHEVYGRNVELSFWNMDRHQWGNIHLIFGFVLIFLLLLHIIFHWKLIVAIYRRMISGKSIRIVLGIILLFLTLILAVAPIFVKPEIQEGGKGDHNGGVRGNRSSENHIESKVIKNNENVKQHEEYGVDIYGSMTLKEVSEKYNIPVNDLANAIDVPVSMADERLGRLKRDYGFDMNDLREYVEEMLIK</sequence>
<dbReference type="RefSeq" id="WP_212216668.1">
    <property type="nucleotide sequence ID" value="NZ_JAGUCO010000011.1"/>
</dbReference>
<reference evidence="3 4" key="1">
    <citation type="journal article" date="2015" name="Int. J. Syst. Evol. Microbiol.">
        <title>Carboxylicivirga linearis sp. nov., isolated from a sea cucumber culture pond.</title>
        <authorList>
            <person name="Wang F.Q."/>
            <person name="Zhou Y.X."/>
            <person name="Lin X.Z."/>
            <person name="Chen G.J."/>
            <person name="Du Z.J."/>
        </authorList>
    </citation>
    <scope>NUCLEOTIDE SEQUENCE [LARGE SCALE GENOMIC DNA]</scope>
    <source>
        <strain evidence="3 4">FB218</strain>
    </source>
</reference>
<gene>
    <name evidence="3" type="ORF">KEM10_14115</name>
</gene>
<protein>
    <submittedName>
        <fullName evidence="3">DUF4405 domain-containing protein</fullName>
    </submittedName>
</protein>
<feature type="transmembrane region" description="Helical" evidence="1">
    <location>
        <begin position="106"/>
        <end position="126"/>
    </location>
</feature>
<feature type="transmembrane region" description="Helical" evidence="1">
    <location>
        <begin position="68"/>
        <end position="86"/>
    </location>
</feature>
<comment type="caution">
    <text evidence="3">The sequence shown here is derived from an EMBL/GenBank/DDBJ whole genome shotgun (WGS) entry which is preliminary data.</text>
</comment>
<keyword evidence="1" id="KW-0472">Membrane</keyword>
<evidence type="ECO:0000313" key="3">
    <source>
        <dbReference type="EMBL" id="MBS2099426.1"/>
    </source>
</evidence>
<keyword evidence="1" id="KW-1133">Transmembrane helix</keyword>
<organism evidence="3 4">
    <name type="scientific">Carboxylicivirga linearis</name>
    <dbReference type="NCBI Taxonomy" id="1628157"/>
    <lineage>
        <taxon>Bacteria</taxon>
        <taxon>Pseudomonadati</taxon>
        <taxon>Bacteroidota</taxon>
        <taxon>Bacteroidia</taxon>
        <taxon>Marinilabiliales</taxon>
        <taxon>Marinilabiliaceae</taxon>
        <taxon>Carboxylicivirga</taxon>
    </lineage>
</organism>
<dbReference type="EMBL" id="JAGUCO010000011">
    <property type="protein sequence ID" value="MBS2099426.1"/>
    <property type="molecule type" value="Genomic_DNA"/>
</dbReference>
<evidence type="ECO:0000313" key="4">
    <source>
        <dbReference type="Proteomes" id="UP000708576"/>
    </source>
</evidence>
<dbReference type="Proteomes" id="UP000708576">
    <property type="component" value="Unassembled WGS sequence"/>
</dbReference>
<dbReference type="InterPro" id="IPR025517">
    <property type="entry name" value="DUF4405"/>
</dbReference>